<name>A0A4Q8ARX5_9MICO</name>
<dbReference type="InterPro" id="IPR000182">
    <property type="entry name" value="GNAT_dom"/>
</dbReference>
<dbReference type="PANTHER" id="PTHR43441">
    <property type="entry name" value="RIBOSOMAL-PROTEIN-SERINE ACETYLTRANSFERASE"/>
    <property type="match status" value="1"/>
</dbReference>
<accession>A0A4Q8ARX5</accession>
<dbReference type="GO" id="GO:0005737">
    <property type="term" value="C:cytoplasm"/>
    <property type="evidence" value="ECO:0007669"/>
    <property type="project" value="TreeGrafter"/>
</dbReference>
<reference evidence="2 3" key="1">
    <citation type="submission" date="2019-02" db="EMBL/GenBank/DDBJ databases">
        <title>Sequencing the genomes of 1000 actinobacteria strains.</title>
        <authorList>
            <person name="Klenk H.-P."/>
        </authorList>
    </citation>
    <scope>NUCLEOTIDE SEQUENCE [LARGE SCALE GENOMIC DNA]</scope>
    <source>
        <strain evidence="2 3">DSM 18319</strain>
    </source>
</reference>
<evidence type="ECO:0000313" key="2">
    <source>
        <dbReference type="EMBL" id="RZU67011.1"/>
    </source>
</evidence>
<evidence type="ECO:0000259" key="1">
    <source>
        <dbReference type="PROSITE" id="PS51186"/>
    </source>
</evidence>
<sequence length="167" mass="17558">MDTLTERLVLHPFSVEEAERVLAGTPGDEYRWEGGYPFADELDVVRMFLSIVEEQGDPAPFGPYIVRRIDDGAAIGGIGFFGAPSADGVVEFGFGLVPGVRGQGFATEAVLGALAIAAQNGAKLARADTTPDNVSAQRVLLKAGMSEVSRDGETVLFEIALSASEPA</sequence>
<protein>
    <submittedName>
        <fullName evidence="2">RimJ/RimL family protein N-acetyltransferase</fullName>
    </submittedName>
</protein>
<organism evidence="2 3">
    <name type="scientific">Microterricola gilva</name>
    <dbReference type="NCBI Taxonomy" id="393267"/>
    <lineage>
        <taxon>Bacteria</taxon>
        <taxon>Bacillati</taxon>
        <taxon>Actinomycetota</taxon>
        <taxon>Actinomycetes</taxon>
        <taxon>Micrococcales</taxon>
        <taxon>Microbacteriaceae</taxon>
        <taxon>Microterricola</taxon>
    </lineage>
</organism>
<dbReference type="Pfam" id="PF13302">
    <property type="entry name" value="Acetyltransf_3"/>
    <property type="match status" value="1"/>
</dbReference>
<dbReference type="EMBL" id="SHLC01000001">
    <property type="protein sequence ID" value="RZU67011.1"/>
    <property type="molecule type" value="Genomic_DNA"/>
</dbReference>
<gene>
    <name evidence="2" type="ORF">EV379_3386</name>
</gene>
<dbReference type="PROSITE" id="PS51186">
    <property type="entry name" value="GNAT"/>
    <property type="match status" value="1"/>
</dbReference>
<dbReference type="InterPro" id="IPR016181">
    <property type="entry name" value="Acyl_CoA_acyltransferase"/>
</dbReference>
<comment type="caution">
    <text evidence="2">The sequence shown here is derived from an EMBL/GenBank/DDBJ whole genome shotgun (WGS) entry which is preliminary data.</text>
</comment>
<keyword evidence="3" id="KW-1185">Reference proteome</keyword>
<dbReference type="SUPFAM" id="SSF55729">
    <property type="entry name" value="Acyl-CoA N-acyltransferases (Nat)"/>
    <property type="match status" value="1"/>
</dbReference>
<dbReference type="RefSeq" id="WP_207226294.1">
    <property type="nucleotide sequence ID" value="NZ_SHLC01000001.1"/>
</dbReference>
<dbReference type="GO" id="GO:0008999">
    <property type="term" value="F:protein-N-terminal-alanine acetyltransferase activity"/>
    <property type="evidence" value="ECO:0007669"/>
    <property type="project" value="TreeGrafter"/>
</dbReference>
<dbReference type="AlphaFoldDB" id="A0A4Q8ARX5"/>
<evidence type="ECO:0000313" key="3">
    <source>
        <dbReference type="Proteomes" id="UP000291483"/>
    </source>
</evidence>
<dbReference type="GO" id="GO:1990189">
    <property type="term" value="F:protein N-terminal-serine acetyltransferase activity"/>
    <property type="evidence" value="ECO:0007669"/>
    <property type="project" value="TreeGrafter"/>
</dbReference>
<dbReference type="Proteomes" id="UP000291483">
    <property type="component" value="Unassembled WGS sequence"/>
</dbReference>
<dbReference type="InterPro" id="IPR051908">
    <property type="entry name" value="Ribosomal_N-acetyltransferase"/>
</dbReference>
<keyword evidence="2" id="KW-0808">Transferase</keyword>
<dbReference type="PANTHER" id="PTHR43441:SF6">
    <property type="entry name" value="N-ACETYLTRANSFERASE DOMAIN-CONTAINING PROTEIN"/>
    <property type="match status" value="1"/>
</dbReference>
<dbReference type="Gene3D" id="3.40.630.30">
    <property type="match status" value="1"/>
</dbReference>
<proteinExistence type="predicted"/>
<feature type="domain" description="N-acetyltransferase" evidence="1">
    <location>
        <begin position="19"/>
        <end position="167"/>
    </location>
</feature>